<dbReference type="PANTHER" id="PTHR47178">
    <property type="entry name" value="MONOOXYGENASE, FAD-BINDING"/>
    <property type="match status" value="1"/>
</dbReference>
<gene>
    <name evidence="8" type="ORF">BDW59DRAFT_156507</name>
</gene>
<reference evidence="8 9" key="1">
    <citation type="submission" date="2024-07" db="EMBL/GenBank/DDBJ databases">
        <title>Section-level genome sequencing and comparative genomics of Aspergillus sections Usti and Cavernicolus.</title>
        <authorList>
            <consortium name="Lawrence Berkeley National Laboratory"/>
            <person name="Nybo J.L."/>
            <person name="Vesth T.C."/>
            <person name="Theobald S."/>
            <person name="Frisvad J.C."/>
            <person name="Larsen T.O."/>
            <person name="Kjaerboelling I."/>
            <person name="Rothschild-Mancinelli K."/>
            <person name="Lyhne E.K."/>
            <person name="Kogle M.E."/>
            <person name="Barry K."/>
            <person name="Clum A."/>
            <person name="Na H."/>
            <person name="Ledsgaard L."/>
            <person name="Lin J."/>
            <person name="Lipzen A."/>
            <person name="Kuo A."/>
            <person name="Riley R."/>
            <person name="Mondo S."/>
            <person name="LaButti K."/>
            <person name="Haridas S."/>
            <person name="Pangalinan J."/>
            <person name="Salamov A.A."/>
            <person name="Simmons B.A."/>
            <person name="Magnuson J.K."/>
            <person name="Chen J."/>
            <person name="Drula E."/>
            <person name="Henrissat B."/>
            <person name="Wiebenga A."/>
            <person name="Lubbers R.J."/>
            <person name="Gomes A.C."/>
            <person name="Makela M.R."/>
            <person name="Stajich J."/>
            <person name="Grigoriev I.V."/>
            <person name="Mortensen U.H."/>
            <person name="De vries R.P."/>
            <person name="Baker S.E."/>
            <person name="Andersen M.R."/>
        </authorList>
    </citation>
    <scope>NUCLEOTIDE SEQUENCE [LARGE SCALE GENOMIC DNA]</scope>
    <source>
        <strain evidence="8 9">CBS 600.67</strain>
    </source>
</reference>
<dbReference type="SUPFAM" id="SSF51905">
    <property type="entry name" value="FAD/NAD(P)-binding domain"/>
    <property type="match status" value="1"/>
</dbReference>
<keyword evidence="3" id="KW-0274">FAD</keyword>
<proteinExistence type="predicted"/>
<dbReference type="PRINTS" id="PR00420">
    <property type="entry name" value="RNGMNOXGNASE"/>
</dbReference>
<dbReference type="EMBL" id="JBFXLS010000003">
    <property type="protein sequence ID" value="KAL2833709.1"/>
    <property type="molecule type" value="Genomic_DNA"/>
</dbReference>
<feature type="domain" description="FAD dependent oxidoreductase" evidence="6">
    <location>
        <begin position="11"/>
        <end position="62"/>
    </location>
</feature>
<keyword evidence="5 8" id="KW-0503">Monooxygenase</keyword>
<keyword evidence="9" id="KW-1185">Reference proteome</keyword>
<dbReference type="InterPro" id="IPR036188">
    <property type="entry name" value="FAD/NAD-bd_sf"/>
</dbReference>
<organism evidence="8 9">
    <name type="scientific">Aspergillus cavernicola</name>
    <dbReference type="NCBI Taxonomy" id="176166"/>
    <lineage>
        <taxon>Eukaryota</taxon>
        <taxon>Fungi</taxon>
        <taxon>Dikarya</taxon>
        <taxon>Ascomycota</taxon>
        <taxon>Pezizomycotina</taxon>
        <taxon>Eurotiomycetes</taxon>
        <taxon>Eurotiomycetidae</taxon>
        <taxon>Eurotiales</taxon>
        <taxon>Aspergillaceae</taxon>
        <taxon>Aspergillus</taxon>
        <taxon>Aspergillus subgen. Nidulantes</taxon>
    </lineage>
</organism>
<protein>
    <submittedName>
        <fullName evidence="8">Monooxygenase</fullName>
    </submittedName>
</protein>
<keyword evidence="2" id="KW-0285">Flavoprotein</keyword>
<evidence type="ECO:0000256" key="4">
    <source>
        <dbReference type="ARBA" id="ARBA00023002"/>
    </source>
</evidence>
<dbReference type="Pfam" id="PF01266">
    <property type="entry name" value="DAO"/>
    <property type="match status" value="1"/>
</dbReference>
<evidence type="ECO:0000256" key="2">
    <source>
        <dbReference type="ARBA" id="ARBA00022630"/>
    </source>
</evidence>
<evidence type="ECO:0000313" key="8">
    <source>
        <dbReference type="EMBL" id="KAL2833709.1"/>
    </source>
</evidence>
<dbReference type="InterPro" id="IPR002938">
    <property type="entry name" value="FAD-bd"/>
</dbReference>
<comment type="cofactor">
    <cofactor evidence="1">
        <name>FAD</name>
        <dbReference type="ChEBI" id="CHEBI:57692"/>
    </cofactor>
</comment>
<evidence type="ECO:0000256" key="1">
    <source>
        <dbReference type="ARBA" id="ARBA00001974"/>
    </source>
</evidence>
<evidence type="ECO:0000256" key="5">
    <source>
        <dbReference type="ARBA" id="ARBA00023033"/>
    </source>
</evidence>
<sequence length="406" mass="43859">MGSAIAATEVDVLIVGAGVVGLTLAHALHKRGISCQIFERDESIDSRGNGWGITIHWARHALKKCIPEVAYQALGTITVDQDMKKKDPGSYKFFNLGTLERKFAAAVDPERMRIRREGLRKLLVSGLRILWGVKIDNNISPYSDSNGVCLGLPDGSQWRGKLLVGADGSGSTIRRYLCPDHADNIPLPLRFIGVVVMLSPEATAAITDVIDPLTFQGCHPVSGVYMFWCLVSTPELNGSAGSPQPYYQAQVCVSWKPREGEGDVPATSAGKVARIKELCADMAAPVKKMVDSIPESSEAIGVKLQDWPCLDWDNRGGRVTLAGDSAHAMTMYRGEAANFGIVDAADLAEAIAAFTKDGVPQAQAIEDYELKLRMRSAKGVLNSRQACIDAHDLATLTPESPLLCNR</sequence>
<dbReference type="PANTHER" id="PTHR47178:SF1">
    <property type="entry name" value="FAD-BINDING DOMAIN-CONTAINING PROTEIN-RELATED"/>
    <property type="match status" value="1"/>
</dbReference>
<accession>A0ABR4J0Z4</accession>
<evidence type="ECO:0000256" key="3">
    <source>
        <dbReference type="ARBA" id="ARBA00022827"/>
    </source>
</evidence>
<name>A0ABR4J0Z4_9EURO</name>
<feature type="domain" description="FAD-binding" evidence="7">
    <location>
        <begin position="159"/>
        <end position="369"/>
    </location>
</feature>
<evidence type="ECO:0000259" key="6">
    <source>
        <dbReference type="Pfam" id="PF01266"/>
    </source>
</evidence>
<dbReference type="InterPro" id="IPR006076">
    <property type="entry name" value="FAD-dep_OxRdtase"/>
</dbReference>
<dbReference type="Gene3D" id="3.50.50.60">
    <property type="entry name" value="FAD/NAD(P)-binding domain"/>
    <property type="match status" value="1"/>
</dbReference>
<evidence type="ECO:0000313" key="9">
    <source>
        <dbReference type="Proteomes" id="UP001610335"/>
    </source>
</evidence>
<dbReference type="GO" id="GO:0004497">
    <property type="term" value="F:monooxygenase activity"/>
    <property type="evidence" value="ECO:0007669"/>
    <property type="project" value="UniProtKB-KW"/>
</dbReference>
<keyword evidence="4" id="KW-0560">Oxidoreductase</keyword>
<dbReference type="Proteomes" id="UP001610335">
    <property type="component" value="Unassembled WGS sequence"/>
</dbReference>
<evidence type="ECO:0000259" key="7">
    <source>
        <dbReference type="Pfam" id="PF01494"/>
    </source>
</evidence>
<comment type="caution">
    <text evidence="8">The sequence shown here is derived from an EMBL/GenBank/DDBJ whole genome shotgun (WGS) entry which is preliminary data.</text>
</comment>
<dbReference type="Pfam" id="PF01494">
    <property type="entry name" value="FAD_binding_3"/>
    <property type="match status" value="1"/>
</dbReference>